<keyword evidence="4" id="KW-1185">Reference proteome</keyword>
<gene>
    <name evidence="3" type="ORF">G5C33_17490</name>
</gene>
<sequence>MPSYSRDEVVKIQHTLARKGFDPGPVDGIWGRRTEAAVRAFQAASDLLIDGIVGPNTRKALFGDTAQPNPVDDPAFPWFQEARHLLGVREDTSSRSNPEILEWASDAGIPYGSDDIPWCGLFVAHCVAATMAREPLPTNPLGARNWMRFGAPCPPQVGAVLVFWRGSPNGWKGHVGFYAAQTPNGDFYVLGGNQSNKVSIAKIAKGRLLGARWPATAPELHSAPHIAADDGSVFSTDEA</sequence>
<organism evidence="3 4">
    <name type="scientific">Stakelama tenebrarum</name>
    <dbReference type="NCBI Taxonomy" id="2711215"/>
    <lineage>
        <taxon>Bacteria</taxon>
        <taxon>Pseudomonadati</taxon>
        <taxon>Pseudomonadota</taxon>
        <taxon>Alphaproteobacteria</taxon>
        <taxon>Sphingomonadales</taxon>
        <taxon>Sphingomonadaceae</taxon>
        <taxon>Stakelama</taxon>
    </lineage>
</organism>
<dbReference type="InterPro" id="IPR007921">
    <property type="entry name" value="CHAP_dom"/>
</dbReference>
<dbReference type="NCBIfam" id="TIGR02594">
    <property type="entry name" value="TIGR02594 family protein"/>
    <property type="match status" value="1"/>
</dbReference>
<dbReference type="RefSeq" id="WP_165328330.1">
    <property type="nucleotide sequence ID" value="NZ_CP049109.1"/>
</dbReference>
<evidence type="ECO:0000313" key="3">
    <source>
        <dbReference type="EMBL" id="QIG81404.1"/>
    </source>
</evidence>
<dbReference type="Pfam" id="PF01471">
    <property type="entry name" value="PG_binding_1"/>
    <property type="match status" value="1"/>
</dbReference>
<dbReference type="InterPro" id="IPR036366">
    <property type="entry name" value="PGBDSf"/>
</dbReference>
<dbReference type="Proteomes" id="UP000501568">
    <property type="component" value="Chromosome"/>
</dbReference>
<evidence type="ECO:0000259" key="1">
    <source>
        <dbReference type="Pfam" id="PF01471"/>
    </source>
</evidence>
<dbReference type="InterPro" id="IPR036365">
    <property type="entry name" value="PGBD-like_sf"/>
</dbReference>
<dbReference type="SUPFAM" id="SSF47090">
    <property type="entry name" value="PGBD-like"/>
    <property type="match status" value="1"/>
</dbReference>
<dbReference type="KEGG" id="spzr:G5C33_17490"/>
<dbReference type="InterPro" id="IPR002477">
    <property type="entry name" value="Peptidoglycan-bd-like"/>
</dbReference>
<evidence type="ECO:0000259" key="2">
    <source>
        <dbReference type="Pfam" id="PF05257"/>
    </source>
</evidence>
<feature type="domain" description="Peptidoglycan binding-like" evidence="1">
    <location>
        <begin position="6"/>
        <end position="61"/>
    </location>
</feature>
<dbReference type="InterPro" id="IPR013423">
    <property type="entry name" value="CHP02594"/>
</dbReference>
<dbReference type="Gene3D" id="1.10.101.10">
    <property type="entry name" value="PGBD-like superfamily/PGBD"/>
    <property type="match status" value="1"/>
</dbReference>
<evidence type="ECO:0000313" key="4">
    <source>
        <dbReference type="Proteomes" id="UP000501568"/>
    </source>
</evidence>
<dbReference type="EMBL" id="CP049109">
    <property type="protein sequence ID" value="QIG81404.1"/>
    <property type="molecule type" value="Genomic_DNA"/>
</dbReference>
<dbReference type="AlphaFoldDB" id="A0A6G6Y8Z3"/>
<name>A0A6G6Y8Z3_9SPHN</name>
<reference evidence="3 4" key="1">
    <citation type="submission" date="2020-02" db="EMBL/GenBank/DDBJ databases">
        <authorList>
            <person name="Zheng R.K."/>
            <person name="Sun C.M."/>
        </authorList>
    </citation>
    <scope>NUCLEOTIDE SEQUENCE [LARGE SCALE GENOMIC DNA]</scope>
    <source>
        <strain evidence="4">zrk23</strain>
    </source>
</reference>
<protein>
    <submittedName>
        <fullName evidence="3">TIGR02594 family protein</fullName>
    </submittedName>
</protein>
<dbReference type="Pfam" id="PF05257">
    <property type="entry name" value="CHAP"/>
    <property type="match status" value="1"/>
</dbReference>
<feature type="domain" description="Peptidase C51" evidence="2">
    <location>
        <begin position="114"/>
        <end position="193"/>
    </location>
</feature>
<accession>A0A6G6Y8Z3</accession>
<proteinExistence type="predicted"/>